<keyword evidence="1" id="KW-0812">Transmembrane</keyword>
<dbReference type="InterPro" id="IPR007791">
    <property type="entry name" value="DjlA_N"/>
</dbReference>
<comment type="caution">
    <text evidence="3">The sequence shown here is derived from an EMBL/GenBank/DDBJ whole genome shotgun (WGS) entry which is preliminary data.</text>
</comment>
<dbReference type="EMBL" id="JAEHFX010000014">
    <property type="protein sequence ID" value="MBK0404948.1"/>
    <property type="molecule type" value="Genomic_DNA"/>
</dbReference>
<accession>A0ABS1C6J5</accession>
<proteinExistence type="predicted"/>
<evidence type="ECO:0000256" key="1">
    <source>
        <dbReference type="SAM" id="Phobius"/>
    </source>
</evidence>
<sequence length="287" mass="28811">MENQEVQLLKDYSDTEKGAYLGAIASIASADHDASEQELQFLSALSKTAHLSSESEQAVLGVAKDPSNINVQRCLDVLKGSDLRYTFITDIMSFAKADGNLTGEEEELIKGMADYLGVNQQQYGVLKQFVEVADESARKGEVVAPQALGATAQTGGGGFDEMLKKVGIPSSGLMKGVLAIAAPILISQILRGGRRGGGMMGGMGGLLGGGLLGGLLGNVMGGGMNRGGLGGMMGGGSTMGSGGGLGSVLGGLGGLMGGSRRGMGGGILGGGLGSILGNVLGGRRAGW</sequence>
<keyword evidence="4" id="KW-1185">Reference proteome</keyword>
<feature type="transmembrane region" description="Helical" evidence="1">
    <location>
        <begin position="196"/>
        <end position="216"/>
    </location>
</feature>
<feature type="domain" description="Co-chaperone DjlA N-terminal" evidence="2">
    <location>
        <begin position="23"/>
        <end position="124"/>
    </location>
</feature>
<organism evidence="3 4">
    <name type="scientific">Adhaeribacter terrigena</name>
    <dbReference type="NCBI Taxonomy" id="2793070"/>
    <lineage>
        <taxon>Bacteria</taxon>
        <taxon>Pseudomonadati</taxon>
        <taxon>Bacteroidota</taxon>
        <taxon>Cytophagia</taxon>
        <taxon>Cytophagales</taxon>
        <taxon>Hymenobacteraceae</taxon>
        <taxon>Adhaeribacter</taxon>
    </lineage>
</organism>
<dbReference type="Pfam" id="PF05099">
    <property type="entry name" value="TerB"/>
    <property type="match status" value="1"/>
</dbReference>
<dbReference type="InterPro" id="IPR029024">
    <property type="entry name" value="TerB-like"/>
</dbReference>
<gene>
    <name evidence="3" type="ORF">I5M27_18295</name>
</gene>
<evidence type="ECO:0000313" key="4">
    <source>
        <dbReference type="Proteomes" id="UP000644147"/>
    </source>
</evidence>
<evidence type="ECO:0000313" key="3">
    <source>
        <dbReference type="EMBL" id="MBK0404948.1"/>
    </source>
</evidence>
<protein>
    <submittedName>
        <fullName evidence="3">TerB family tellurite resistance protein</fullName>
    </submittedName>
</protein>
<keyword evidence="1" id="KW-1133">Transmembrane helix</keyword>
<keyword evidence="1" id="KW-0472">Membrane</keyword>
<reference evidence="3 4" key="1">
    <citation type="submission" date="2020-12" db="EMBL/GenBank/DDBJ databases">
        <title>Bacterial novel species Adhaeribacter sp. BT258 isolated from soil.</title>
        <authorList>
            <person name="Jung H.-Y."/>
        </authorList>
    </citation>
    <scope>NUCLEOTIDE SEQUENCE [LARGE SCALE GENOMIC DNA]</scope>
    <source>
        <strain evidence="3 4">BT258</strain>
    </source>
</reference>
<dbReference type="CDD" id="cd07177">
    <property type="entry name" value="terB_like"/>
    <property type="match status" value="1"/>
</dbReference>
<dbReference type="Proteomes" id="UP000644147">
    <property type="component" value="Unassembled WGS sequence"/>
</dbReference>
<evidence type="ECO:0000259" key="2">
    <source>
        <dbReference type="Pfam" id="PF05099"/>
    </source>
</evidence>
<dbReference type="Gene3D" id="1.10.3680.10">
    <property type="entry name" value="TerB-like"/>
    <property type="match status" value="1"/>
</dbReference>
<dbReference type="SUPFAM" id="SSF158682">
    <property type="entry name" value="TerB-like"/>
    <property type="match status" value="1"/>
</dbReference>
<dbReference type="RefSeq" id="WP_200507844.1">
    <property type="nucleotide sequence ID" value="NZ_JAEHFX010000014.1"/>
</dbReference>
<name>A0ABS1C6J5_9BACT</name>